<evidence type="ECO:0000256" key="1">
    <source>
        <dbReference type="ARBA" id="ARBA00004434"/>
    </source>
</evidence>
<evidence type="ECO:0000256" key="2">
    <source>
        <dbReference type="ARBA" id="ARBA00010877"/>
    </source>
</evidence>
<dbReference type="InterPro" id="IPR019133">
    <property type="entry name" value="MIC60"/>
</dbReference>
<keyword evidence="4 11" id="KW-0812">Transmembrane</keyword>
<reference evidence="13" key="1">
    <citation type="submission" date="2023-10" db="EMBL/GenBank/DDBJ databases">
        <authorList>
            <person name="Noh H."/>
        </authorList>
    </citation>
    <scope>NUCLEOTIDE SEQUENCE</scope>
    <source>
        <strain evidence="13">DUCC4014</strain>
    </source>
</reference>
<dbReference type="Gene3D" id="1.20.120.20">
    <property type="entry name" value="Apolipoprotein"/>
    <property type="match status" value="1"/>
</dbReference>
<proteinExistence type="inferred from homology"/>
<dbReference type="GeneID" id="87807983"/>
<evidence type="ECO:0000256" key="8">
    <source>
        <dbReference type="ARBA" id="ARBA00023128"/>
    </source>
</evidence>
<keyword evidence="8 11" id="KW-0496">Mitochondrion</keyword>
<comment type="subunit">
    <text evidence="11">Component of the mitochondrial contact site and cristae organizing system (MICOS) complex.</text>
</comment>
<evidence type="ECO:0000256" key="10">
    <source>
        <dbReference type="ARBA" id="ARBA00025571"/>
    </source>
</evidence>
<evidence type="ECO:0000256" key="7">
    <source>
        <dbReference type="ARBA" id="ARBA00023054"/>
    </source>
</evidence>
<gene>
    <name evidence="13" type="primary">mic60</name>
    <name evidence="13" type="ORF">LOC62_03G004748</name>
</gene>
<name>A0AAF1BKM5_9TREE</name>
<dbReference type="AlphaFoldDB" id="A0AAF1BKM5"/>
<keyword evidence="14" id="KW-1185">Reference proteome</keyword>
<evidence type="ECO:0000256" key="5">
    <source>
        <dbReference type="ARBA" id="ARBA00022792"/>
    </source>
</evidence>
<dbReference type="Pfam" id="PF09731">
    <property type="entry name" value="Mitofilin"/>
    <property type="match status" value="1"/>
</dbReference>
<keyword evidence="6" id="KW-1133">Transmembrane helix</keyword>
<dbReference type="GO" id="GO:0061617">
    <property type="term" value="C:MICOS complex"/>
    <property type="evidence" value="ECO:0007669"/>
    <property type="project" value="TreeGrafter"/>
</dbReference>
<dbReference type="Proteomes" id="UP000827549">
    <property type="component" value="Chromosome 3"/>
</dbReference>
<evidence type="ECO:0000313" key="14">
    <source>
        <dbReference type="Proteomes" id="UP000827549"/>
    </source>
</evidence>
<organism evidence="13 14">
    <name type="scientific">Vanrija pseudolonga</name>
    <dbReference type="NCBI Taxonomy" id="143232"/>
    <lineage>
        <taxon>Eukaryota</taxon>
        <taxon>Fungi</taxon>
        <taxon>Dikarya</taxon>
        <taxon>Basidiomycota</taxon>
        <taxon>Agaricomycotina</taxon>
        <taxon>Tremellomycetes</taxon>
        <taxon>Trichosporonales</taxon>
        <taxon>Trichosporonaceae</taxon>
        <taxon>Vanrija</taxon>
    </lineage>
</organism>
<evidence type="ECO:0000256" key="11">
    <source>
        <dbReference type="RuleBase" id="RU363000"/>
    </source>
</evidence>
<evidence type="ECO:0000313" key="13">
    <source>
        <dbReference type="EMBL" id="WOO81225.1"/>
    </source>
</evidence>
<feature type="region of interest" description="Disordered" evidence="12">
    <location>
        <begin position="242"/>
        <end position="277"/>
    </location>
</feature>
<evidence type="ECO:0000256" key="12">
    <source>
        <dbReference type="SAM" id="MobiDB-lite"/>
    </source>
</evidence>
<keyword evidence="7" id="KW-0175">Coiled coil</keyword>
<evidence type="ECO:0000256" key="6">
    <source>
        <dbReference type="ARBA" id="ARBA00022989"/>
    </source>
</evidence>
<dbReference type="PANTHER" id="PTHR15415">
    <property type="entry name" value="MITOFILIN"/>
    <property type="match status" value="1"/>
</dbReference>
<accession>A0AAF1BKM5</accession>
<evidence type="ECO:0000256" key="3">
    <source>
        <dbReference type="ARBA" id="ARBA00018116"/>
    </source>
</evidence>
<comment type="subcellular location">
    <subcellularLocation>
        <location evidence="1 11">Mitochondrion inner membrane</location>
        <topology evidence="1 11">Single-pass membrane protein</topology>
    </subcellularLocation>
</comment>
<dbReference type="EMBL" id="CP086716">
    <property type="protein sequence ID" value="WOO81225.1"/>
    <property type="molecule type" value="Genomic_DNA"/>
</dbReference>
<comment type="similarity">
    <text evidence="2 11">Belongs to the MICOS complex subunit Mic60 family.</text>
</comment>
<sequence length="681" mass="73427">MYAQLRIAPSRASRALVQRRLLSNSAPVRNSQVPLSPEVAGTPKKSGGFFRKLVNYTIVGVLVFYPVSGYLSTQSETYRDLFTKVPGGEQVADYADDHDWDQFGPGSITKSLLKLTGSSNKEADAKVAEAKKAVDDATASAQAAAADAARRANEIKEAATARAFEAQKAAKAKAAELAKQASSTANQAVNEASDATAKISDKVEHALHDAKKTVVDPVAEKAAETVATGAKAIAEAAEPVYPLPDTAKPRQLRPETVVPQKPSNEGKEEYSGPKLPLGFEPPPGYYLKGPPPKAKTPEDEPLPQLVTKVKEIAANEPIISQLASTIDSLTTSLSSNKGGPSAQAADILDKAQGDLNALNQRLSDIKKAEQERLQKAVDSKQAEFEVALKSKQEEWQKDEEGLKESWDAERQKMIDGWRSVLDGELDAQRESIEARLHDEVVSQGIELQRRWLRSIKSQVETERGGRLAKLDHLNTSLKQLERITLDNSAVLDDNIRLHKVWSALRAVQSKAERGDQSFDDELRVLQGLTKSEAGASKDLVDATLASLEASGIAQTGVKSLPALSAWFTNAVAPRIQSASLVPSPEEAGVGSHLASATLSKILFRPKAGLVDGDDVAAVLARAEWALQAKDLDAAAREVNSLRGWPKQLAGDWLREARRRLEVQQALDIVSTDATLASLLLV</sequence>
<keyword evidence="9" id="KW-0472">Membrane</keyword>
<dbReference type="GO" id="GO:0042407">
    <property type="term" value="P:cristae formation"/>
    <property type="evidence" value="ECO:0007669"/>
    <property type="project" value="TreeGrafter"/>
</dbReference>
<evidence type="ECO:0000256" key="9">
    <source>
        <dbReference type="ARBA" id="ARBA00023136"/>
    </source>
</evidence>
<dbReference type="RefSeq" id="XP_062627257.1">
    <property type="nucleotide sequence ID" value="XM_062771273.1"/>
</dbReference>
<protein>
    <recommendedName>
        <fullName evidence="3 11">MICOS complex subunit MIC60</fullName>
    </recommendedName>
    <alternativeName>
        <fullName evidence="11">Mitofilin</fullName>
    </alternativeName>
</protein>
<dbReference type="PANTHER" id="PTHR15415:SF7">
    <property type="entry name" value="MICOS COMPLEX SUBUNIT MIC60"/>
    <property type="match status" value="1"/>
</dbReference>
<evidence type="ECO:0000256" key="4">
    <source>
        <dbReference type="ARBA" id="ARBA00022692"/>
    </source>
</evidence>
<keyword evidence="5 11" id="KW-0999">Mitochondrion inner membrane</keyword>
<comment type="function">
    <text evidence="10">Component of the MICOS complex, a large protein complex of the mitochondrial inner membrane that plays crucial roles in the maintenance of crista junctions, inner membrane architecture, and formation of contact sites to the outer membrane. Plays a role in keeping cristae membranes connected to the inner boundary membrane. Also promotes protein import via the mitochondrial intermembrane space assembly (MIA) pathway.</text>
</comment>